<gene>
    <name evidence="2" type="ORF">UV59_C0050G0005</name>
</gene>
<dbReference type="EMBL" id="LCFB01000050">
    <property type="protein sequence ID" value="KKS83070.1"/>
    <property type="molecule type" value="Genomic_DNA"/>
</dbReference>
<dbReference type="Pfam" id="PF01541">
    <property type="entry name" value="GIY-YIG"/>
    <property type="match status" value="1"/>
</dbReference>
<dbReference type="InterPro" id="IPR000305">
    <property type="entry name" value="GIY-YIG_endonuc"/>
</dbReference>
<evidence type="ECO:0000313" key="3">
    <source>
        <dbReference type="Proteomes" id="UP000034543"/>
    </source>
</evidence>
<reference evidence="2 3" key="1">
    <citation type="journal article" date="2015" name="Nature">
        <title>rRNA introns, odd ribosomes, and small enigmatic genomes across a large radiation of phyla.</title>
        <authorList>
            <person name="Brown C.T."/>
            <person name="Hug L.A."/>
            <person name="Thomas B.C."/>
            <person name="Sharon I."/>
            <person name="Castelle C.J."/>
            <person name="Singh A."/>
            <person name="Wilkins M.J."/>
            <person name="Williams K.H."/>
            <person name="Banfield J.F."/>
        </authorList>
    </citation>
    <scope>NUCLEOTIDE SEQUENCE [LARGE SCALE GENOMIC DNA]</scope>
</reference>
<dbReference type="Proteomes" id="UP000034543">
    <property type="component" value="Unassembled WGS sequence"/>
</dbReference>
<protein>
    <submittedName>
        <fullName evidence="2">Excinuclease ABC subunit C</fullName>
    </submittedName>
</protein>
<organism evidence="2 3">
    <name type="scientific">Candidatus Gottesmanbacteria bacterium GW2011_GWA1_43_11</name>
    <dbReference type="NCBI Taxonomy" id="1618436"/>
    <lineage>
        <taxon>Bacteria</taxon>
        <taxon>Candidatus Gottesmaniibacteriota</taxon>
    </lineage>
</organism>
<dbReference type="AlphaFoldDB" id="A0A0G1CBM8"/>
<dbReference type="SUPFAM" id="SSF82771">
    <property type="entry name" value="GIY-YIG endonuclease"/>
    <property type="match status" value="1"/>
</dbReference>
<dbReference type="STRING" id="1618436.UV59_C0050G0005"/>
<evidence type="ECO:0000313" key="2">
    <source>
        <dbReference type="EMBL" id="KKS83070.1"/>
    </source>
</evidence>
<proteinExistence type="predicted"/>
<name>A0A0G1CBM8_9BACT</name>
<dbReference type="Gene3D" id="3.40.1440.10">
    <property type="entry name" value="GIY-YIG endonuclease"/>
    <property type="match status" value="1"/>
</dbReference>
<feature type="domain" description="GIY-YIG" evidence="1">
    <location>
        <begin position="1"/>
        <end position="78"/>
    </location>
</feature>
<sequence>MFYSVYFAKSLKNGKIYTGFTSKDPEIRVQEHNSGSNSWSKQNKPLKLVYYEKYNCEQDARDREKFYKTGIGKAIKNLIVNNIDIILGP</sequence>
<dbReference type="PROSITE" id="PS50164">
    <property type="entry name" value="GIY_YIG"/>
    <property type="match status" value="1"/>
</dbReference>
<dbReference type="InterPro" id="IPR035901">
    <property type="entry name" value="GIY-YIG_endonuc_sf"/>
</dbReference>
<accession>A0A0G1CBM8</accession>
<comment type="caution">
    <text evidence="2">The sequence shown here is derived from an EMBL/GenBank/DDBJ whole genome shotgun (WGS) entry which is preliminary data.</text>
</comment>
<evidence type="ECO:0000259" key="1">
    <source>
        <dbReference type="PROSITE" id="PS50164"/>
    </source>
</evidence>